<name>A0A2W2BCJ5_9BACT</name>
<organism evidence="1 2">
    <name type="scientific">Taibaiella soli</name>
    <dbReference type="NCBI Taxonomy" id="1649169"/>
    <lineage>
        <taxon>Bacteria</taxon>
        <taxon>Pseudomonadati</taxon>
        <taxon>Bacteroidota</taxon>
        <taxon>Chitinophagia</taxon>
        <taxon>Chitinophagales</taxon>
        <taxon>Chitinophagaceae</taxon>
        <taxon>Taibaiella</taxon>
    </lineage>
</organism>
<reference evidence="1 2" key="1">
    <citation type="submission" date="2018-06" db="EMBL/GenBank/DDBJ databases">
        <title>Mucibacter soli gen. nov., sp. nov., a new member of the family Chitinophagaceae producing mucin.</title>
        <authorList>
            <person name="Kim M.-K."/>
            <person name="Park S."/>
            <person name="Kim T.-S."/>
            <person name="Joung Y."/>
            <person name="Han J.-H."/>
            <person name="Kim S.B."/>
        </authorList>
    </citation>
    <scope>NUCLEOTIDE SEQUENCE [LARGE SCALE GENOMIC DNA]</scope>
    <source>
        <strain evidence="1 2">R1-15</strain>
    </source>
</reference>
<gene>
    <name evidence="1" type="ORF">DN068_19030</name>
</gene>
<dbReference type="RefSeq" id="WP_111000532.1">
    <property type="nucleotide sequence ID" value="NZ_QKTW01000025.1"/>
</dbReference>
<dbReference type="EMBL" id="QKTW01000025">
    <property type="protein sequence ID" value="PZF71386.1"/>
    <property type="molecule type" value="Genomic_DNA"/>
</dbReference>
<dbReference type="AlphaFoldDB" id="A0A2W2BCJ5"/>
<evidence type="ECO:0000313" key="1">
    <source>
        <dbReference type="EMBL" id="PZF71386.1"/>
    </source>
</evidence>
<keyword evidence="2" id="KW-1185">Reference proteome</keyword>
<accession>A0A2W2BCJ5</accession>
<dbReference type="Proteomes" id="UP000248745">
    <property type="component" value="Unassembled WGS sequence"/>
</dbReference>
<protein>
    <submittedName>
        <fullName evidence="1">Uncharacterized protein</fullName>
    </submittedName>
</protein>
<sequence>MNVKQAAIDELMKLEDEAALREILDHLKRLNHSADSGKDIQSIFERAASQYGNTLKKLAE</sequence>
<evidence type="ECO:0000313" key="2">
    <source>
        <dbReference type="Proteomes" id="UP000248745"/>
    </source>
</evidence>
<proteinExistence type="predicted"/>
<comment type="caution">
    <text evidence="1">The sequence shown here is derived from an EMBL/GenBank/DDBJ whole genome shotgun (WGS) entry which is preliminary data.</text>
</comment>